<dbReference type="Gene3D" id="3.90.176.10">
    <property type="entry name" value="Toxin ADP-ribosyltransferase, Chain A, domain 1"/>
    <property type="match status" value="1"/>
</dbReference>
<sequence>MSRIAVNNVSISNDYQVRDVYSLDGEPINNLISLYDFMETILKEIIEVVFKRSLSGNHYQYMIMGGKAINNIVSDDYLGKSFDFDLHLIQGNEYKLNEMGDWIVNNMNNFMNNTENIVYRHYIINILRKHNLISENQIQHYSNNQLFYYGKRIKHGFSIKGIFIHFLLRDDIFGMNQKYTNARPPHLHTDFHDDTITNYNSGNNELFYPISDIDLEQYLNFGIPIQNPVFIYESYDQLKYCSYLVLVFNLIKYVLHGGTKRQKNLIKLNNVIDIKKYKCYFTSNNSYNDLKNNLDQLVGMYGNELNQIIGIDPTDLRLTTNVSGEIFTNRTYYDVLDKLLILYRNQINTVLNNCRDKLILNMDGPNTNNIFNDNVNGNQQLTILASIERLIFNHDVDRYVFCYTTNAYSSINLYCQYLNLGINSQNINYPGPVNINRAISFSDNTISNINQNVNVIYGNMNNIINGISTTIQICRNDQNYINSLVSIKDEFFTIRAQNFISFNSPNGDIFNPSILKTGGIIYIPFFASSFFKTNSYSYPNFIYSNTFLFKIRINKNSRKWIMLNKYSQYDTESEVLFDKDIFFTIENYKYKSIKWNDQKYRDILVINVKLCDTLQEAIHHRLNVSNNEDINIFNINEDKFTKLLDNTNSNENRGKLKNLKLKSRLILQNNFFMDFENRLLDNNNDNLTYDTDLYKNLYNTIMNDNEKLLNKQKSIIKFDSNNEIQRYAISGGLLYKNIEKKYKLTKY</sequence>
<evidence type="ECO:0000313" key="1">
    <source>
        <dbReference type="EMBL" id="ARF09674.1"/>
    </source>
</evidence>
<protein>
    <submittedName>
        <fullName evidence="1">Uncharacterized protein</fullName>
    </submittedName>
</protein>
<dbReference type="EMBL" id="KY684086">
    <property type="protein sequence ID" value="ARF09674.1"/>
    <property type="molecule type" value="Genomic_DNA"/>
</dbReference>
<dbReference type="SUPFAM" id="SSF56399">
    <property type="entry name" value="ADP-ribosylation"/>
    <property type="match status" value="1"/>
</dbReference>
<gene>
    <name evidence="1" type="ORF">Indivirus_2_53</name>
</gene>
<organism evidence="1">
    <name type="scientific">Indivirus ILV1</name>
    <dbReference type="NCBI Taxonomy" id="1977633"/>
    <lineage>
        <taxon>Viruses</taxon>
        <taxon>Varidnaviria</taxon>
        <taxon>Bamfordvirae</taxon>
        <taxon>Nucleocytoviricota</taxon>
        <taxon>Megaviricetes</taxon>
        <taxon>Imitervirales</taxon>
        <taxon>Mimiviridae</taxon>
        <taxon>Klosneuvirinae</taxon>
        <taxon>Indivirus</taxon>
    </lineage>
</organism>
<name>A0A1V0SDH0_9VIRU</name>
<reference evidence="1" key="1">
    <citation type="journal article" date="2017" name="Science">
        <title>Giant viruses with an expanded complement of translation system components.</title>
        <authorList>
            <person name="Schulz F."/>
            <person name="Yutin N."/>
            <person name="Ivanova N.N."/>
            <person name="Ortega D.R."/>
            <person name="Lee T.K."/>
            <person name="Vierheilig J."/>
            <person name="Daims H."/>
            <person name="Horn M."/>
            <person name="Wagner M."/>
            <person name="Jensen G.J."/>
            <person name="Kyrpides N.C."/>
            <person name="Koonin E.V."/>
            <person name="Woyke T."/>
        </authorList>
    </citation>
    <scope>NUCLEOTIDE SEQUENCE</scope>
    <source>
        <strain evidence="1">ILV1</strain>
    </source>
</reference>
<proteinExistence type="predicted"/>
<accession>A0A1V0SDH0</accession>